<accession>A0AAU7GD87</accession>
<proteinExistence type="predicted"/>
<protein>
    <recommendedName>
        <fullName evidence="2">Siderophore-interacting protein</fullName>
    </recommendedName>
</protein>
<dbReference type="PANTHER" id="PTHR30173:SF36">
    <property type="entry name" value="ECF RNA POLYMERASE SIGMA FACTOR SIGJ"/>
    <property type="match status" value="1"/>
</dbReference>
<dbReference type="PANTHER" id="PTHR30173">
    <property type="entry name" value="SIGMA 19 FACTOR"/>
    <property type="match status" value="1"/>
</dbReference>
<dbReference type="InterPro" id="IPR052704">
    <property type="entry name" value="ECF_Sigma-70_Domain"/>
</dbReference>
<dbReference type="RefSeq" id="WP_348788429.1">
    <property type="nucleotide sequence ID" value="NZ_CP157390.1"/>
</dbReference>
<dbReference type="AlphaFoldDB" id="A0AAU7GD87"/>
<evidence type="ECO:0000313" key="1">
    <source>
        <dbReference type="EMBL" id="XBM48479.1"/>
    </source>
</evidence>
<gene>
    <name evidence="1" type="ORF">AAME72_01155</name>
</gene>
<reference evidence="1" key="1">
    <citation type="submission" date="2024-05" db="EMBL/GenBank/DDBJ databases">
        <title>The Natural Products Discovery Center: Release of the First 8490 Sequenced Strains for Exploring Actinobacteria Biosynthetic Diversity.</title>
        <authorList>
            <person name="Kalkreuter E."/>
            <person name="Kautsar S.A."/>
            <person name="Yang D."/>
            <person name="Bader C.D."/>
            <person name="Teijaro C.N."/>
            <person name="Fluegel L."/>
            <person name="Davis C.M."/>
            <person name="Simpson J.R."/>
            <person name="Lauterbach L."/>
            <person name="Steele A.D."/>
            <person name="Gui C."/>
            <person name="Meng S."/>
            <person name="Li G."/>
            <person name="Viehrig K."/>
            <person name="Ye F."/>
            <person name="Su P."/>
            <person name="Kiefer A.F."/>
            <person name="Nichols A."/>
            <person name="Cepeda A.J."/>
            <person name="Yan W."/>
            <person name="Fan B."/>
            <person name="Jiang Y."/>
            <person name="Adhikari A."/>
            <person name="Zheng C.-J."/>
            <person name="Schuster L."/>
            <person name="Cowan T.M."/>
            <person name="Smanski M.J."/>
            <person name="Chevrette M.G."/>
            <person name="de Carvalho L.P.S."/>
            <person name="Shen B."/>
        </authorList>
    </citation>
    <scope>NUCLEOTIDE SEQUENCE</scope>
    <source>
        <strain evidence="1">NPDC080035</strain>
    </source>
</reference>
<sequence length="124" mass="12889">MRERRRRRERRDHARLTAALCEALGTGDACAVARVLGPGVRVVVDAGGTGLRASPALTADPAAHLVVVLGRPDGRELAVRSVNGAPGIVARRDGTATAVVVASGRVGAAAVVWVVANPDKLREW</sequence>
<name>A0AAU7GD87_9MICO</name>
<evidence type="ECO:0008006" key="2">
    <source>
        <dbReference type="Google" id="ProtNLM"/>
    </source>
</evidence>
<dbReference type="EMBL" id="CP157390">
    <property type="protein sequence ID" value="XBM48479.1"/>
    <property type="molecule type" value="Genomic_DNA"/>
</dbReference>
<dbReference type="GO" id="GO:0016987">
    <property type="term" value="F:sigma factor activity"/>
    <property type="evidence" value="ECO:0007669"/>
    <property type="project" value="TreeGrafter"/>
</dbReference>
<organism evidence="1">
    <name type="scientific">Leifsonia sp. NPDC080035</name>
    <dbReference type="NCBI Taxonomy" id="3143936"/>
    <lineage>
        <taxon>Bacteria</taxon>
        <taxon>Bacillati</taxon>
        <taxon>Actinomycetota</taxon>
        <taxon>Actinomycetes</taxon>
        <taxon>Micrococcales</taxon>
        <taxon>Microbacteriaceae</taxon>
        <taxon>Leifsonia</taxon>
    </lineage>
</organism>